<proteinExistence type="predicted"/>
<name>A0A064CNR4_9MYCO</name>
<dbReference type="Pfam" id="PF02190">
    <property type="entry name" value="LON_substr_bdg"/>
    <property type="match status" value="1"/>
</dbReference>
<gene>
    <name evidence="2" type="ORF">Y900_016300</name>
</gene>
<evidence type="ECO:0000259" key="1">
    <source>
        <dbReference type="PROSITE" id="PS51787"/>
    </source>
</evidence>
<dbReference type="SUPFAM" id="SSF88697">
    <property type="entry name" value="PUA domain-like"/>
    <property type="match status" value="1"/>
</dbReference>
<dbReference type="eggNOG" id="COG2802">
    <property type="taxonomic scope" value="Bacteria"/>
</dbReference>
<reference evidence="2" key="1">
    <citation type="submission" date="2014-05" db="EMBL/GenBank/DDBJ databases">
        <title>Genome sequence of Mycobacterium aromaticivorans strain JS19b1T (= DSM 45407T).</title>
        <authorList>
            <person name="Kwak Y."/>
            <person name="Park G.-S."/>
            <person name="Li Q.X."/>
            <person name="Lee S.-E."/>
            <person name="Shin J.-H."/>
        </authorList>
    </citation>
    <scope>NUCLEOTIDE SEQUENCE [LARGE SCALE GENOMIC DNA]</scope>
    <source>
        <strain evidence="2">JS19b1</strain>
    </source>
</reference>
<dbReference type="Proteomes" id="UP000022835">
    <property type="component" value="Unassembled WGS sequence"/>
</dbReference>
<evidence type="ECO:0000313" key="3">
    <source>
        <dbReference type="Proteomes" id="UP000022835"/>
    </source>
</evidence>
<dbReference type="OrthoDB" id="25394at2"/>
<dbReference type="STRING" id="1440774.Y900_016300"/>
<dbReference type="GO" id="GO:0006508">
    <property type="term" value="P:proteolysis"/>
    <property type="evidence" value="ECO:0007669"/>
    <property type="project" value="UniProtKB-KW"/>
</dbReference>
<organism evidence="2 3">
    <name type="scientific">Mycolicibacterium aromaticivorans JS19b1 = JCM 16368</name>
    <dbReference type="NCBI Taxonomy" id="1440774"/>
    <lineage>
        <taxon>Bacteria</taxon>
        <taxon>Bacillati</taxon>
        <taxon>Actinomycetota</taxon>
        <taxon>Actinomycetes</taxon>
        <taxon>Mycobacteriales</taxon>
        <taxon>Mycobacteriaceae</taxon>
        <taxon>Mycolicibacterium</taxon>
    </lineage>
</organism>
<dbReference type="PANTHER" id="PTHR46732:SF8">
    <property type="entry name" value="ATP-DEPENDENT PROTEASE LA (LON) DOMAIN PROTEIN"/>
    <property type="match status" value="1"/>
</dbReference>
<dbReference type="InterPro" id="IPR015947">
    <property type="entry name" value="PUA-like_sf"/>
</dbReference>
<dbReference type="RefSeq" id="WP_036343101.1">
    <property type="nucleotide sequence ID" value="NZ_JALN02000001.1"/>
</dbReference>
<protein>
    <submittedName>
        <fullName evidence="2">ATP-dependent protease</fullName>
    </submittedName>
</protein>
<feature type="domain" description="Lon N-terminal" evidence="1">
    <location>
        <begin position="1"/>
        <end position="201"/>
    </location>
</feature>
<accession>A0A064CNR4</accession>
<dbReference type="InterPro" id="IPR046336">
    <property type="entry name" value="Lon_prtase_N_sf"/>
</dbReference>
<dbReference type="AlphaFoldDB" id="A0A064CNR4"/>
<keyword evidence="2" id="KW-0645">Protease</keyword>
<dbReference type="InterPro" id="IPR003111">
    <property type="entry name" value="Lon_prtase_N"/>
</dbReference>
<dbReference type="EMBL" id="JALN02000001">
    <property type="protein sequence ID" value="KDF00463.1"/>
    <property type="molecule type" value="Genomic_DNA"/>
</dbReference>
<keyword evidence="3" id="KW-1185">Reference proteome</keyword>
<comment type="caution">
    <text evidence="2">The sequence shown here is derived from an EMBL/GenBank/DDBJ whole genome shotgun (WGS) entry which is preliminary data.</text>
</comment>
<evidence type="ECO:0000313" key="2">
    <source>
        <dbReference type="EMBL" id="KDF00463.1"/>
    </source>
</evidence>
<dbReference type="Gene3D" id="2.30.130.40">
    <property type="entry name" value="LON domain-like"/>
    <property type="match status" value="1"/>
</dbReference>
<sequence length="215" mass="23585">MTAQPMFPLQSALLPGEPLPLRIFEPRYSQLVRDCLEMTDPAFGVVLITRGLEVGGGDVRGDVGALARITEYADHGMGQYQLGTVIGERIRVREWLDDDPYPRADIEPWPDEPGPPVTHERIGEIVDAMLALFERIVSARGARLRPDALAVEPEVADDPSRHIYVLASRVPMGQADRYAVLAAPTLAERVDVLADAIETVSAMVEFQIASDENGE</sequence>
<dbReference type="GO" id="GO:0008233">
    <property type="term" value="F:peptidase activity"/>
    <property type="evidence" value="ECO:0007669"/>
    <property type="project" value="UniProtKB-KW"/>
</dbReference>
<keyword evidence="2" id="KW-0378">Hydrolase</keyword>
<dbReference type="PANTHER" id="PTHR46732">
    <property type="entry name" value="ATP-DEPENDENT PROTEASE LA (LON) DOMAIN PROTEIN"/>
    <property type="match status" value="1"/>
</dbReference>
<dbReference type="SMART" id="SM00464">
    <property type="entry name" value="LON"/>
    <property type="match status" value="1"/>
</dbReference>
<dbReference type="PROSITE" id="PS51787">
    <property type="entry name" value="LON_N"/>
    <property type="match status" value="1"/>
</dbReference>